<dbReference type="NCBIfam" id="TIGR01764">
    <property type="entry name" value="excise"/>
    <property type="match status" value="1"/>
</dbReference>
<accession>A0ABW6AYF3</accession>
<reference evidence="3" key="1">
    <citation type="journal article" date="2019" name="Int. J. Syst. Evol. Microbiol.">
        <title>The Global Catalogue of Microorganisms (GCM) 10K type strain sequencing project: providing services to taxonomists for standard genome sequencing and annotation.</title>
        <authorList>
            <consortium name="The Broad Institute Genomics Platform"/>
            <consortium name="The Broad Institute Genome Sequencing Center for Infectious Disease"/>
            <person name="Wu L."/>
            <person name="Ma J."/>
        </authorList>
    </citation>
    <scope>NUCLEOTIDE SEQUENCE [LARGE SCALE GENOMIC DNA]</scope>
    <source>
        <strain evidence="3">KCTC 23098</strain>
    </source>
</reference>
<evidence type="ECO:0000313" key="2">
    <source>
        <dbReference type="EMBL" id="MFD2961019.1"/>
    </source>
</evidence>
<evidence type="ECO:0000313" key="3">
    <source>
        <dbReference type="Proteomes" id="UP001597560"/>
    </source>
</evidence>
<comment type="caution">
    <text evidence="2">The sequence shown here is derived from an EMBL/GenBank/DDBJ whole genome shotgun (WGS) entry which is preliminary data.</text>
</comment>
<dbReference type="EMBL" id="JBHUPA010000002">
    <property type="protein sequence ID" value="MFD2961019.1"/>
    <property type="molecule type" value="Genomic_DNA"/>
</dbReference>
<dbReference type="Proteomes" id="UP001597560">
    <property type="component" value="Unassembled WGS sequence"/>
</dbReference>
<gene>
    <name evidence="2" type="ORF">ACFS6J_04430</name>
</gene>
<dbReference type="Pfam" id="PF12728">
    <property type="entry name" value="HTH_17"/>
    <property type="match status" value="1"/>
</dbReference>
<organism evidence="2 3">
    <name type="scientific">Olivibacter jilunii</name>
    <dbReference type="NCBI Taxonomy" id="985016"/>
    <lineage>
        <taxon>Bacteria</taxon>
        <taxon>Pseudomonadati</taxon>
        <taxon>Bacteroidota</taxon>
        <taxon>Sphingobacteriia</taxon>
        <taxon>Sphingobacteriales</taxon>
        <taxon>Sphingobacteriaceae</taxon>
        <taxon>Olivibacter</taxon>
    </lineage>
</organism>
<dbReference type="InterPro" id="IPR041657">
    <property type="entry name" value="HTH_17"/>
</dbReference>
<dbReference type="InterPro" id="IPR010093">
    <property type="entry name" value="SinI_DNA-bd"/>
</dbReference>
<feature type="domain" description="Helix-turn-helix" evidence="1">
    <location>
        <begin position="5"/>
        <end position="53"/>
    </location>
</feature>
<evidence type="ECO:0000259" key="1">
    <source>
        <dbReference type="Pfam" id="PF12728"/>
    </source>
</evidence>
<protein>
    <submittedName>
        <fullName evidence="2">Helix-turn-helix domain-containing protein</fullName>
    </submittedName>
</protein>
<keyword evidence="3" id="KW-1185">Reference proteome</keyword>
<dbReference type="RefSeq" id="WP_377609231.1">
    <property type="nucleotide sequence ID" value="NZ_JBHUPA010000002.1"/>
</dbReference>
<sequence>MNKEYLRTPQAAEFLSISELALRLRVSRGSIRAHKVGNKLYFKTDDLRNFIENGGKSCHR</sequence>
<name>A0ABW6AYF3_9SPHI</name>
<proteinExistence type="predicted"/>